<dbReference type="EMBL" id="BAAALS010000012">
    <property type="protein sequence ID" value="GAA1755222.1"/>
    <property type="molecule type" value="Genomic_DNA"/>
</dbReference>
<comment type="caution">
    <text evidence="1">The sequence shown here is derived from an EMBL/GenBank/DDBJ whole genome shotgun (WGS) entry which is preliminary data.</text>
</comment>
<organism evidence="1 2">
    <name type="scientific">Luedemannella helvata</name>
    <dbReference type="NCBI Taxonomy" id="349315"/>
    <lineage>
        <taxon>Bacteria</taxon>
        <taxon>Bacillati</taxon>
        <taxon>Actinomycetota</taxon>
        <taxon>Actinomycetes</taxon>
        <taxon>Micromonosporales</taxon>
        <taxon>Micromonosporaceae</taxon>
        <taxon>Luedemannella</taxon>
    </lineage>
</organism>
<evidence type="ECO:0000313" key="2">
    <source>
        <dbReference type="Proteomes" id="UP001500655"/>
    </source>
</evidence>
<evidence type="ECO:0000313" key="1">
    <source>
        <dbReference type="EMBL" id="GAA1755222.1"/>
    </source>
</evidence>
<protein>
    <submittedName>
        <fullName evidence="1">Uncharacterized protein</fullName>
    </submittedName>
</protein>
<reference evidence="2" key="1">
    <citation type="journal article" date="2019" name="Int. J. Syst. Evol. Microbiol.">
        <title>The Global Catalogue of Microorganisms (GCM) 10K type strain sequencing project: providing services to taxonomists for standard genome sequencing and annotation.</title>
        <authorList>
            <consortium name="The Broad Institute Genomics Platform"/>
            <consortium name="The Broad Institute Genome Sequencing Center for Infectious Disease"/>
            <person name="Wu L."/>
            <person name="Ma J."/>
        </authorList>
    </citation>
    <scope>NUCLEOTIDE SEQUENCE [LARGE SCALE GENOMIC DNA]</scope>
    <source>
        <strain evidence="2">JCM 13249</strain>
    </source>
</reference>
<name>A0ABP4WNM4_9ACTN</name>
<dbReference type="Proteomes" id="UP001500655">
    <property type="component" value="Unassembled WGS sequence"/>
</dbReference>
<gene>
    <name evidence="1" type="ORF">GCM10009681_27980</name>
</gene>
<sequence>MLNRARVQLEHGVSSDDPAWLYWVTEGEIEMIAGSCALDLGDPKEALRRFDAAMAADYRGDDEYPRSHAIYLARAAEAHLMLRDLDGTLHRASHAMQCLGGVDSTRSSTTLTSLRAKLASHASNRAVREFLDSTR</sequence>
<proteinExistence type="predicted"/>
<accession>A0ABP4WNM4</accession>
<keyword evidence="2" id="KW-1185">Reference proteome</keyword>